<dbReference type="GO" id="GO:0005840">
    <property type="term" value="C:ribosome"/>
    <property type="evidence" value="ECO:0007669"/>
    <property type="project" value="UniProtKB-KW"/>
</dbReference>
<evidence type="ECO:0000256" key="3">
    <source>
        <dbReference type="ARBA" id="ARBA00023274"/>
    </source>
</evidence>
<comment type="caution">
    <text evidence="6">The sequence shown here is derived from an EMBL/GenBank/DDBJ whole genome shotgun (WGS) entry which is preliminary data.</text>
</comment>
<accession>A0A9P6NWW9</accession>
<comment type="similarity">
    <text evidence="1">Belongs to the universal ribosomal protein uL5 family.</text>
</comment>
<dbReference type="GO" id="GO:1990904">
    <property type="term" value="C:ribonucleoprotein complex"/>
    <property type="evidence" value="ECO:0007669"/>
    <property type="project" value="UniProtKB-KW"/>
</dbReference>
<organism evidence="6 7">
    <name type="scientific">Cronartium quercuum f. sp. fusiforme G11</name>
    <dbReference type="NCBI Taxonomy" id="708437"/>
    <lineage>
        <taxon>Eukaryota</taxon>
        <taxon>Fungi</taxon>
        <taxon>Dikarya</taxon>
        <taxon>Basidiomycota</taxon>
        <taxon>Pucciniomycotina</taxon>
        <taxon>Pucciniomycetes</taxon>
        <taxon>Pucciniales</taxon>
        <taxon>Coleosporiaceae</taxon>
        <taxon>Cronartium</taxon>
    </lineage>
</organism>
<dbReference type="OrthoDB" id="539541at2759"/>
<evidence type="ECO:0000256" key="2">
    <source>
        <dbReference type="ARBA" id="ARBA00022980"/>
    </source>
</evidence>
<dbReference type="AlphaFoldDB" id="A0A9P6NWW9"/>
<keyword evidence="7" id="KW-1185">Reference proteome</keyword>
<dbReference type="Gene3D" id="3.30.1440.10">
    <property type="match status" value="1"/>
</dbReference>
<dbReference type="InterPro" id="IPR031309">
    <property type="entry name" value="Ribosomal_uL5_C"/>
</dbReference>
<evidence type="ECO:0000259" key="5">
    <source>
        <dbReference type="Pfam" id="PF00673"/>
    </source>
</evidence>
<dbReference type="InterPro" id="IPR002132">
    <property type="entry name" value="Ribosomal_uL5"/>
</dbReference>
<dbReference type="Pfam" id="PF00673">
    <property type="entry name" value="Ribosomal_L5_C"/>
    <property type="match status" value="1"/>
</dbReference>
<evidence type="ECO:0000256" key="4">
    <source>
        <dbReference type="SAM" id="MobiDB-lite"/>
    </source>
</evidence>
<name>A0A9P6NWW9_9BASI</name>
<sequence>MLSKAFSGPSAFVPRRLLAPILETSCLEKRSSRCVFLLGFERPFATLVTDENKKVTDDIENDVVKKSIDHHRILKKTVKPGMLSRCRLLEYYDNHLSSDLLYMTYQLPAGYAMDGSTPHTSNGRGITLHPDPLSKLPQWDPTDPYTRNRPPRPPKGGTCAIPRRPPADTSPDHGIRLEKISLDIHVPESIHTKKELLGAIYLLQLITGQPDRTGLSAKALSALPSGQGIYLSKTKDASTTFRVRRGMTCGVHVDLRGPEMFNFVDVLITFVLPRLKDYNGFKLPPHDVHQRYTSMVSGTVQLGLPASGMGLWPGVEESLENWPRKYGMNIHFVTNATGPGATDKARALMSGFRIPFVRPEDARLKA</sequence>
<dbReference type="EMBL" id="MU167210">
    <property type="protein sequence ID" value="KAG0151892.1"/>
    <property type="molecule type" value="Genomic_DNA"/>
</dbReference>
<keyword evidence="2" id="KW-0689">Ribosomal protein</keyword>
<reference evidence="6" key="1">
    <citation type="submission" date="2013-11" db="EMBL/GenBank/DDBJ databases">
        <title>Genome sequence of the fusiform rust pathogen reveals effectors for host alternation and coevolution with pine.</title>
        <authorList>
            <consortium name="DOE Joint Genome Institute"/>
            <person name="Smith K."/>
            <person name="Pendleton A."/>
            <person name="Kubisiak T."/>
            <person name="Anderson C."/>
            <person name="Salamov A."/>
            <person name="Aerts A."/>
            <person name="Riley R."/>
            <person name="Clum A."/>
            <person name="Lindquist E."/>
            <person name="Ence D."/>
            <person name="Campbell M."/>
            <person name="Kronenberg Z."/>
            <person name="Feau N."/>
            <person name="Dhillon B."/>
            <person name="Hamelin R."/>
            <person name="Burleigh J."/>
            <person name="Smith J."/>
            <person name="Yandell M."/>
            <person name="Nelson C."/>
            <person name="Grigoriev I."/>
            <person name="Davis J."/>
        </authorList>
    </citation>
    <scope>NUCLEOTIDE SEQUENCE</scope>
    <source>
        <strain evidence="6">G11</strain>
    </source>
</reference>
<protein>
    <recommendedName>
        <fullName evidence="5">Large ribosomal subunit protein uL5 C-terminal domain-containing protein</fullName>
    </recommendedName>
</protein>
<keyword evidence="3" id="KW-0687">Ribonucleoprotein</keyword>
<feature type="region of interest" description="Disordered" evidence="4">
    <location>
        <begin position="118"/>
        <end position="174"/>
    </location>
</feature>
<dbReference type="PANTHER" id="PTHR11994">
    <property type="entry name" value="60S RIBOSOMAL PROTEIN L11-RELATED"/>
    <property type="match status" value="1"/>
</dbReference>
<evidence type="ECO:0000313" key="6">
    <source>
        <dbReference type="EMBL" id="KAG0151892.1"/>
    </source>
</evidence>
<gene>
    <name evidence="6" type="ORF">CROQUDRAFT_650464</name>
</gene>
<evidence type="ECO:0000256" key="1">
    <source>
        <dbReference type="ARBA" id="ARBA00008553"/>
    </source>
</evidence>
<dbReference type="GO" id="GO:0003735">
    <property type="term" value="F:structural constituent of ribosome"/>
    <property type="evidence" value="ECO:0007669"/>
    <property type="project" value="InterPro"/>
</dbReference>
<dbReference type="InterPro" id="IPR022803">
    <property type="entry name" value="Ribosomal_uL5_dom_sf"/>
</dbReference>
<dbReference type="Proteomes" id="UP000886653">
    <property type="component" value="Unassembled WGS sequence"/>
</dbReference>
<dbReference type="SUPFAM" id="SSF55282">
    <property type="entry name" value="RL5-like"/>
    <property type="match status" value="1"/>
</dbReference>
<feature type="domain" description="Large ribosomal subunit protein uL5 C-terminal" evidence="5">
    <location>
        <begin position="249"/>
        <end position="356"/>
    </location>
</feature>
<dbReference type="GO" id="GO:0006412">
    <property type="term" value="P:translation"/>
    <property type="evidence" value="ECO:0007669"/>
    <property type="project" value="InterPro"/>
</dbReference>
<proteinExistence type="inferred from homology"/>
<evidence type="ECO:0000313" key="7">
    <source>
        <dbReference type="Proteomes" id="UP000886653"/>
    </source>
</evidence>